<feature type="transmembrane region" description="Helical" evidence="1">
    <location>
        <begin position="111"/>
        <end position="130"/>
    </location>
</feature>
<accession>A0A3N2ATI5</accession>
<evidence type="ECO:0000313" key="2">
    <source>
        <dbReference type="EMBL" id="ROR66228.1"/>
    </source>
</evidence>
<sequence length="211" mass="22055">MALLITVLRIVTFFAWVTTAIALLQTLKGAPWSAAVLWGGLSLVLALACAAARHADAVAEQRAVQHAIERAAGRDAVPADPGGSALFVAGWICGVVGVGVAIAGVPLTSSGTWWVLLVGCGLMALAIPVFEWESRRWAAHVLPWYEADVLANGGPKPTSELRLALWNAAHASAQPGTTPHEQQENVVEAYRSLVGAWSGTSPRPVADGRAV</sequence>
<keyword evidence="1" id="KW-1133">Transmembrane helix</keyword>
<name>A0A3N2ATI5_9MICO</name>
<dbReference type="AlphaFoldDB" id="A0A3N2ATI5"/>
<keyword evidence="1" id="KW-0472">Membrane</keyword>
<organism evidence="2 3">
    <name type="scientific">Agrococcus jenensis</name>
    <dbReference type="NCBI Taxonomy" id="46353"/>
    <lineage>
        <taxon>Bacteria</taxon>
        <taxon>Bacillati</taxon>
        <taxon>Actinomycetota</taxon>
        <taxon>Actinomycetes</taxon>
        <taxon>Micrococcales</taxon>
        <taxon>Microbacteriaceae</taxon>
        <taxon>Agrococcus</taxon>
    </lineage>
</organism>
<evidence type="ECO:0000313" key="3">
    <source>
        <dbReference type="Proteomes" id="UP000275456"/>
    </source>
</evidence>
<dbReference type="EMBL" id="RKHJ01000001">
    <property type="protein sequence ID" value="ROR66228.1"/>
    <property type="molecule type" value="Genomic_DNA"/>
</dbReference>
<reference evidence="2 3" key="1">
    <citation type="submission" date="2018-11" db="EMBL/GenBank/DDBJ databases">
        <title>Sequencing the genomes of 1000 actinobacteria strains.</title>
        <authorList>
            <person name="Klenk H.-P."/>
        </authorList>
    </citation>
    <scope>NUCLEOTIDE SEQUENCE [LARGE SCALE GENOMIC DNA]</scope>
    <source>
        <strain evidence="2 3">DSM 9580</strain>
    </source>
</reference>
<dbReference type="Proteomes" id="UP000275456">
    <property type="component" value="Unassembled WGS sequence"/>
</dbReference>
<keyword evidence="1" id="KW-0812">Transmembrane</keyword>
<keyword evidence="3" id="KW-1185">Reference proteome</keyword>
<gene>
    <name evidence="2" type="ORF">EDD26_1609</name>
</gene>
<feature type="transmembrane region" description="Helical" evidence="1">
    <location>
        <begin position="84"/>
        <end position="105"/>
    </location>
</feature>
<feature type="transmembrane region" description="Helical" evidence="1">
    <location>
        <begin position="32"/>
        <end position="52"/>
    </location>
</feature>
<dbReference type="RefSeq" id="WP_123697236.1">
    <property type="nucleotide sequence ID" value="NZ_RKHJ01000001.1"/>
</dbReference>
<evidence type="ECO:0000256" key="1">
    <source>
        <dbReference type="SAM" id="Phobius"/>
    </source>
</evidence>
<dbReference type="OrthoDB" id="9893512at2"/>
<comment type="caution">
    <text evidence="2">The sequence shown here is derived from an EMBL/GenBank/DDBJ whole genome shotgun (WGS) entry which is preliminary data.</text>
</comment>
<proteinExistence type="predicted"/>
<protein>
    <submittedName>
        <fullName evidence="2">Uncharacterized protein</fullName>
    </submittedName>
</protein>